<evidence type="ECO:0008006" key="4">
    <source>
        <dbReference type="Google" id="ProtNLM"/>
    </source>
</evidence>
<evidence type="ECO:0000313" key="3">
    <source>
        <dbReference type="Proteomes" id="UP001396898"/>
    </source>
</evidence>
<feature type="compositionally biased region" description="Basic residues" evidence="1">
    <location>
        <begin position="339"/>
        <end position="348"/>
    </location>
</feature>
<proteinExistence type="predicted"/>
<evidence type="ECO:0000313" key="2">
    <source>
        <dbReference type="EMBL" id="KAK7996331.1"/>
    </source>
</evidence>
<protein>
    <recommendedName>
        <fullName evidence="4">DNA (cytosine-5)-methyltransferase 1 replication foci domain-containing protein</fullName>
    </recommendedName>
</protein>
<evidence type="ECO:0000256" key="1">
    <source>
        <dbReference type="SAM" id="MobiDB-lite"/>
    </source>
</evidence>
<reference evidence="2 3" key="1">
    <citation type="submission" date="2023-01" db="EMBL/GenBank/DDBJ databases">
        <title>Analysis of 21 Apiospora genomes using comparative genomics revels a genus with tremendous synthesis potential of carbohydrate active enzymes and secondary metabolites.</title>
        <authorList>
            <person name="Sorensen T."/>
        </authorList>
    </citation>
    <scope>NUCLEOTIDE SEQUENCE [LARGE SCALE GENOMIC DNA]</scope>
    <source>
        <strain evidence="2 3">CBS 20057</strain>
    </source>
</reference>
<feature type="compositionally biased region" description="Polar residues" evidence="1">
    <location>
        <begin position="349"/>
        <end position="359"/>
    </location>
</feature>
<feature type="region of interest" description="Disordered" evidence="1">
    <location>
        <begin position="276"/>
        <end position="359"/>
    </location>
</feature>
<accession>A0ABR1R2U9</accession>
<dbReference type="Proteomes" id="UP001396898">
    <property type="component" value="Unassembled WGS sequence"/>
</dbReference>
<name>A0ABR1R2U9_9PEZI</name>
<keyword evidence="3" id="KW-1185">Reference proteome</keyword>
<feature type="compositionally biased region" description="Basic and acidic residues" evidence="1">
    <location>
        <begin position="281"/>
        <end position="302"/>
    </location>
</feature>
<organism evidence="2 3">
    <name type="scientific">Apiospora marii</name>
    <dbReference type="NCBI Taxonomy" id="335849"/>
    <lineage>
        <taxon>Eukaryota</taxon>
        <taxon>Fungi</taxon>
        <taxon>Dikarya</taxon>
        <taxon>Ascomycota</taxon>
        <taxon>Pezizomycotina</taxon>
        <taxon>Sordariomycetes</taxon>
        <taxon>Xylariomycetidae</taxon>
        <taxon>Amphisphaeriales</taxon>
        <taxon>Apiosporaceae</taxon>
        <taxon>Apiospora</taxon>
    </lineage>
</organism>
<dbReference type="EMBL" id="JAQQWI010000022">
    <property type="protein sequence ID" value="KAK7996331.1"/>
    <property type="molecule type" value="Genomic_DNA"/>
</dbReference>
<sequence length="696" mass="78592">MAGRRRLRANSTSTVSTVDEDALRFKKENTILKPAHPPDEKLSDNWPCFLLEDATVYDSRGEIASVLHVDFEGPYVIRGRLNIEQDQVIYRKPAIKVCFKNRGSHYHVVPVQKGHAKDKSAWIEIPRSTSYSIGVNDEDVPVIWAQGNSGWFEIAPSDKYTSTASAMFEAVILHYNIIAQYEAELAGAQEEEKKKPKSKQKKLQLKDITLDIDNVLFNYAVAVGDGVTHEEAIQRCKTHALFLLWQFPKHTQFFNWLSGQVPDVIQKVNSKLNVTAAATKTEPERRASRQKTTDSDSAESKSKGKSKAVESQAVPRSLRSSQHVESPVVDLTSDDQKPSRTRSNKGKQRSTPDTKTNSEVPVDVEMRDFAQSEMALRPRTPAHQMPQLEPGLPTLLDVLNEERAKILEDLGHGKAKKHPDDMNHKTWQTRVYMSCKVQNYQAKEEIFTYFAKDLAHSLSPEWHKSALYKWAKDNAKSRPTLQHITEQDILALTRRQKAPERAKSNRSAAPVTETSGKVPIRSGRPTPKAAGLRPSLGGKKRPRGLDSDDEMEVDDGLPFRKTAKTSEFFTDSENHELDDSEASEEETLESSDTKALTRIAIHAERIPSMKAQGPNQTWTCQEPDCEYLVRSADEEEGQDLIRKHFDAHEKEASDEAKERELNKINLAMAEGERGHMPIKYAYIPPFFIQVYFPPSA</sequence>
<comment type="caution">
    <text evidence="2">The sequence shown here is derived from an EMBL/GenBank/DDBJ whole genome shotgun (WGS) entry which is preliminary data.</text>
</comment>
<gene>
    <name evidence="2" type="ORF">PG991_015798</name>
</gene>
<feature type="compositionally biased region" description="Acidic residues" evidence="1">
    <location>
        <begin position="578"/>
        <end position="589"/>
    </location>
</feature>
<feature type="region of interest" description="Disordered" evidence="1">
    <location>
        <begin position="493"/>
        <end position="593"/>
    </location>
</feature>